<dbReference type="AlphaFoldDB" id="A0A382H7Q8"/>
<feature type="region of interest" description="Disordered" evidence="1">
    <location>
        <begin position="1"/>
        <end position="36"/>
    </location>
</feature>
<gene>
    <name evidence="2" type="ORF">METZ01_LOCUS235305</name>
</gene>
<evidence type="ECO:0000256" key="1">
    <source>
        <dbReference type="SAM" id="MobiDB-lite"/>
    </source>
</evidence>
<reference evidence="2" key="1">
    <citation type="submission" date="2018-05" db="EMBL/GenBank/DDBJ databases">
        <authorList>
            <person name="Lanie J.A."/>
            <person name="Ng W.-L."/>
            <person name="Kazmierczak K.M."/>
            <person name="Andrzejewski T.M."/>
            <person name="Davidsen T.M."/>
            <person name="Wayne K.J."/>
            <person name="Tettelin H."/>
            <person name="Glass J.I."/>
            <person name="Rusch D."/>
            <person name="Podicherti R."/>
            <person name="Tsui H.-C.T."/>
            <person name="Winkler M.E."/>
        </authorList>
    </citation>
    <scope>NUCLEOTIDE SEQUENCE</scope>
</reference>
<evidence type="ECO:0000313" key="2">
    <source>
        <dbReference type="EMBL" id="SVB82451.1"/>
    </source>
</evidence>
<protein>
    <submittedName>
        <fullName evidence="2">Uncharacterized protein</fullName>
    </submittedName>
</protein>
<dbReference type="EMBL" id="UINC01059249">
    <property type="protein sequence ID" value="SVB82451.1"/>
    <property type="molecule type" value="Genomic_DNA"/>
</dbReference>
<organism evidence="2">
    <name type="scientific">marine metagenome</name>
    <dbReference type="NCBI Taxonomy" id="408172"/>
    <lineage>
        <taxon>unclassified sequences</taxon>
        <taxon>metagenomes</taxon>
        <taxon>ecological metagenomes</taxon>
    </lineage>
</organism>
<proteinExistence type="predicted"/>
<feature type="non-terminal residue" evidence="2">
    <location>
        <position position="36"/>
    </location>
</feature>
<name>A0A382H7Q8_9ZZZZ</name>
<accession>A0A382H7Q8</accession>
<feature type="compositionally biased region" description="Basic and acidic residues" evidence="1">
    <location>
        <begin position="13"/>
        <end position="26"/>
    </location>
</feature>
<sequence>MNAPKARLIPKTQPERDKDDTAEKKAPIVQPIPSVA</sequence>